<comment type="caution">
    <text evidence="1">The sequence shown here is derived from an EMBL/GenBank/DDBJ whole genome shotgun (WGS) entry which is preliminary data.</text>
</comment>
<dbReference type="Proteomes" id="UP000037069">
    <property type="component" value="Unassembled WGS sequence"/>
</dbReference>
<evidence type="ECO:0000313" key="2">
    <source>
        <dbReference type="Proteomes" id="UP000037069"/>
    </source>
</evidence>
<protein>
    <submittedName>
        <fullName evidence="1">Uncharacterized protein</fullName>
    </submittedName>
</protein>
<accession>A0A0L0C909</accession>
<dbReference type="SUPFAM" id="SSF52540">
    <property type="entry name" value="P-loop containing nucleoside triphosphate hydrolases"/>
    <property type="match status" value="1"/>
</dbReference>
<evidence type="ECO:0000313" key="1">
    <source>
        <dbReference type="EMBL" id="KNC28913.1"/>
    </source>
</evidence>
<sequence length="210" mass="23713">MDKAGLQPRRWVSVGSVTAPTQQNLYLPDNTLGPAKADIKMVIQDNMFGMGALNVDKSKTLCLIGPDNNGKQLLCNIIASELDVLKSIRKEDKIMVVGTSNLPWSANASFKKVFQNMLLIPESDYGTIFLMWLELITQNVASEYFEDCMLSVLAKIFQKYNAGEITDCVGNILKIERRMRLHTDTLNPNEFLEYLISRSYPIFPLEEKVN</sequence>
<dbReference type="OrthoDB" id="6616786at2759"/>
<proteinExistence type="predicted"/>
<name>A0A0L0C909_LUCCU</name>
<dbReference type="InterPro" id="IPR027417">
    <property type="entry name" value="P-loop_NTPase"/>
</dbReference>
<keyword evidence="2" id="KW-1185">Reference proteome</keyword>
<dbReference type="STRING" id="7375.A0A0L0C909"/>
<dbReference type="AlphaFoldDB" id="A0A0L0C909"/>
<dbReference type="PANTHER" id="PTHR14690">
    <property type="entry name" value="IQ MOTIF CONTAINING WITH AAA DOMAIN 1"/>
    <property type="match status" value="1"/>
</dbReference>
<organism evidence="1 2">
    <name type="scientific">Lucilia cuprina</name>
    <name type="common">Green bottle fly</name>
    <name type="synonym">Australian sheep blowfly</name>
    <dbReference type="NCBI Taxonomy" id="7375"/>
    <lineage>
        <taxon>Eukaryota</taxon>
        <taxon>Metazoa</taxon>
        <taxon>Ecdysozoa</taxon>
        <taxon>Arthropoda</taxon>
        <taxon>Hexapoda</taxon>
        <taxon>Insecta</taxon>
        <taxon>Pterygota</taxon>
        <taxon>Neoptera</taxon>
        <taxon>Endopterygota</taxon>
        <taxon>Diptera</taxon>
        <taxon>Brachycera</taxon>
        <taxon>Muscomorpha</taxon>
        <taxon>Oestroidea</taxon>
        <taxon>Calliphoridae</taxon>
        <taxon>Luciliinae</taxon>
        <taxon>Lucilia</taxon>
    </lineage>
</organism>
<dbReference type="InterPro" id="IPR052267">
    <property type="entry name" value="N-DRC_Component"/>
</dbReference>
<dbReference type="PANTHER" id="PTHR14690:SF9">
    <property type="entry name" value="GH08353P"/>
    <property type="match status" value="1"/>
</dbReference>
<dbReference type="EMBL" id="JRES01000731">
    <property type="protein sequence ID" value="KNC28913.1"/>
    <property type="molecule type" value="Genomic_DNA"/>
</dbReference>
<reference evidence="1 2" key="1">
    <citation type="journal article" date="2015" name="Nat. Commun.">
        <title>Lucilia cuprina genome unlocks parasitic fly biology to underpin future interventions.</title>
        <authorList>
            <person name="Anstead C.A."/>
            <person name="Korhonen P.K."/>
            <person name="Young N.D."/>
            <person name="Hall R.S."/>
            <person name="Jex A.R."/>
            <person name="Murali S.C."/>
            <person name="Hughes D.S."/>
            <person name="Lee S.F."/>
            <person name="Perry T."/>
            <person name="Stroehlein A.J."/>
            <person name="Ansell B.R."/>
            <person name="Breugelmans B."/>
            <person name="Hofmann A."/>
            <person name="Qu J."/>
            <person name="Dugan S."/>
            <person name="Lee S.L."/>
            <person name="Chao H."/>
            <person name="Dinh H."/>
            <person name="Han Y."/>
            <person name="Doddapaneni H.V."/>
            <person name="Worley K.C."/>
            <person name="Muzny D.M."/>
            <person name="Ioannidis P."/>
            <person name="Waterhouse R.M."/>
            <person name="Zdobnov E.M."/>
            <person name="James P.J."/>
            <person name="Bagnall N.H."/>
            <person name="Kotze A.C."/>
            <person name="Gibbs R.A."/>
            <person name="Richards S."/>
            <person name="Batterham P."/>
            <person name="Gasser R.B."/>
        </authorList>
    </citation>
    <scope>NUCLEOTIDE SEQUENCE [LARGE SCALE GENOMIC DNA]</scope>
    <source>
        <strain evidence="1 2">LS</strain>
        <tissue evidence="1">Full body</tissue>
    </source>
</reference>
<gene>
    <name evidence="1" type="ORF">FF38_07502</name>
</gene>